<dbReference type="Pfam" id="PF02706">
    <property type="entry name" value="Wzz"/>
    <property type="match status" value="1"/>
</dbReference>
<keyword evidence="9" id="KW-1185">Reference proteome</keyword>
<dbReference type="Proteomes" id="UP000515873">
    <property type="component" value="Chromosome"/>
</dbReference>
<comment type="subcellular location">
    <subcellularLocation>
        <location evidence="1">Cell membrane</location>
        <topology evidence="1">Multi-pass membrane protein</topology>
    </subcellularLocation>
</comment>
<reference evidence="8 9" key="1">
    <citation type="submission" date="2020-08" db="EMBL/GenBank/DDBJ databases">
        <title>Dyella sp. G9 isolated from forest soil.</title>
        <authorList>
            <person name="Fu J."/>
            <person name="Qiu L."/>
        </authorList>
    </citation>
    <scope>NUCLEOTIDE SEQUENCE [LARGE SCALE GENOMIC DNA]</scope>
    <source>
        <strain evidence="8 9">G9</strain>
    </source>
</reference>
<evidence type="ECO:0000256" key="2">
    <source>
        <dbReference type="ARBA" id="ARBA00022475"/>
    </source>
</evidence>
<dbReference type="KEGG" id="dtl:H8F01_12870"/>
<feature type="transmembrane region" description="Helical" evidence="6">
    <location>
        <begin position="342"/>
        <end position="361"/>
    </location>
</feature>
<evidence type="ECO:0000256" key="5">
    <source>
        <dbReference type="ARBA" id="ARBA00023136"/>
    </source>
</evidence>
<evidence type="ECO:0000256" key="6">
    <source>
        <dbReference type="SAM" id="Phobius"/>
    </source>
</evidence>
<proteinExistence type="predicted"/>
<evidence type="ECO:0000256" key="1">
    <source>
        <dbReference type="ARBA" id="ARBA00004651"/>
    </source>
</evidence>
<name>A0A7G8PZR6_9GAMM</name>
<protein>
    <recommendedName>
        <fullName evidence="7">Polysaccharide chain length determinant N-terminal domain-containing protein</fullName>
    </recommendedName>
</protein>
<accession>A0A7G8PZR6</accession>
<dbReference type="InterPro" id="IPR003856">
    <property type="entry name" value="LPS_length_determ_N"/>
</dbReference>
<feature type="transmembrane region" description="Helical" evidence="6">
    <location>
        <begin position="424"/>
        <end position="444"/>
    </location>
</feature>
<feature type="transmembrane region" description="Helical" evidence="6">
    <location>
        <begin position="464"/>
        <end position="491"/>
    </location>
</feature>
<dbReference type="PANTHER" id="PTHR32309:SF31">
    <property type="entry name" value="CAPSULAR EXOPOLYSACCHARIDE FAMILY"/>
    <property type="match status" value="1"/>
</dbReference>
<feature type="transmembrane region" description="Helical" evidence="6">
    <location>
        <begin position="386"/>
        <end position="412"/>
    </location>
</feature>
<dbReference type="InterPro" id="IPR050445">
    <property type="entry name" value="Bact_polysacc_biosynth/exp"/>
</dbReference>
<evidence type="ECO:0000313" key="8">
    <source>
        <dbReference type="EMBL" id="QNK00024.1"/>
    </source>
</evidence>
<keyword evidence="4 6" id="KW-1133">Transmembrane helix</keyword>
<sequence length="504" mass="54815">MSERPSLPPQDDEIDLRALLGTLLDHKWLIGIVTGACFVLGVCYAVLATPIYEADALVQVEQKVPDLPGLSAISQTLGASSSEATTEIALLTSRAVIGTAVADLNLQVDVQPYRLPLFGGWLVSHFVPATEGEVAAPRFGLSRYDWGGSVLDVFQLKVPASLEEEEMTLLADGGGRYRLLYRGDVMLQGQVGSVASGHGIAMQVRELRANAGARFAVTHHAALAVKGLGVDAGNGPWFGAIVSAALTILPLLRGCRIPMRLFLVACAWGVIRASFLSVLSKDLLAAYLILPLTLFAGHRAFGKAWTVAGLLYGWVIRKYWVLATLTWLGLQCVRKWLTPFRVLLGVFLLYLTFAIMFQSLLGQSLDFARSSMNENRVLGSQGSQTVIVPIFSSANVVMQAINAMLVLFRLVFPVELLRFLSPDKIAFVILTPVTIWWALKIVWASVRADHPVVIRAGKAALVPLAFLVVEGIFEPDCLLAVICSHGVYVFVERPLTNQLRRLVS</sequence>
<dbReference type="EMBL" id="CP060412">
    <property type="protein sequence ID" value="QNK00024.1"/>
    <property type="molecule type" value="Genomic_DNA"/>
</dbReference>
<keyword evidence="5 6" id="KW-0472">Membrane</keyword>
<feature type="transmembrane region" description="Helical" evidence="6">
    <location>
        <begin position="28"/>
        <end position="47"/>
    </location>
</feature>
<organism evidence="8 9">
    <name type="scientific">Dyella telluris</name>
    <dbReference type="NCBI Taxonomy" id="2763498"/>
    <lineage>
        <taxon>Bacteria</taxon>
        <taxon>Pseudomonadati</taxon>
        <taxon>Pseudomonadota</taxon>
        <taxon>Gammaproteobacteria</taxon>
        <taxon>Lysobacterales</taxon>
        <taxon>Rhodanobacteraceae</taxon>
        <taxon>Dyella</taxon>
    </lineage>
</organism>
<dbReference type="GO" id="GO:0005886">
    <property type="term" value="C:plasma membrane"/>
    <property type="evidence" value="ECO:0007669"/>
    <property type="project" value="UniProtKB-SubCell"/>
</dbReference>
<keyword evidence="2" id="KW-1003">Cell membrane</keyword>
<evidence type="ECO:0000256" key="4">
    <source>
        <dbReference type="ARBA" id="ARBA00022989"/>
    </source>
</evidence>
<feature type="domain" description="Polysaccharide chain length determinant N-terminal" evidence="7">
    <location>
        <begin position="12"/>
        <end position="104"/>
    </location>
</feature>
<evidence type="ECO:0000256" key="3">
    <source>
        <dbReference type="ARBA" id="ARBA00022692"/>
    </source>
</evidence>
<evidence type="ECO:0000259" key="7">
    <source>
        <dbReference type="Pfam" id="PF02706"/>
    </source>
</evidence>
<feature type="transmembrane region" description="Helical" evidence="6">
    <location>
        <begin position="261"/>
        <end position="290"/>
    </location>
</feature>
<dbReference type="Pfam" id="PF23607">
    <property type="entry name" value="WZC_N"/>
    <property type="match status" value="1"/>
</dbReference>
<evidence type="ECO:0000313" key="9">
    <source>
        <dbReference type="Proteomes" id="UP000515873"/>
    </source>
</evidence>
<keyword evidence="3 6" id="KW-0812">Transmembrane</keyword>
<gene>
    <name evidence="8" type="ORF">H8F01_12870</name>
</gene>
<dbReference type="RefSeq" id="WP_187055508.1">
    <property type="nucleotide sequence ID" value="NZ_CP060412.1"/>
</dbReference>
<dbReference type="AlphaFoldDB" id="A0A7G8PZR6"/>
<dbReference type="PANTHER" id="PTHR32309">
    <property type="entry name" value="TYROSINE-PROTEIN KINASE"/>
    <property type="match status" value="1"/>
</dbReference>